<dbReference type="STRING" id="1293598.IV56_GL001960"/>
<evidence type="ECO:0000313" key="2">
    <source>
        <dbReference type="EMBL" id="KRO17833.1"/>
    </source>
</evidence>
<dbReference type="InterPro" id="IPR036388">
    <property type="entry name" value="WH-like_DNA-bd_sf"/>
</dbReference>
<dbReference type="PANTHER" id="PTHR33164:SF57">
    <property type="entry name" value="MARR-FAMILY TRANSCRIPTIONAL REGULATOR"/>
    <property type="match status" value="1"/>
</dbReference>
<reference evidence="2 3" key="1">
    <citation type="journal article" date="2015" name="Genome Announc.">
        <title>Expanding the biotechnology potential of lactobacilli through comparative genomics of 213 strains and associated genera.</title>
        <authorList>
            <person name="Sun Z."/>
            <person name="Harris H.M."/>
            <person name="McCann A."/>
            <person name="Guo C."/>
            <person name="Argimon S."/>
            <person name="Zhang W."/>
            <person name="Yang X."/>
            <person name="Jeffery I.B."/>
            <person name="Cooney J.C."/>
            <person name="Kagawa T.F."/>
            <person name="Liu W."/>
            <person name="Song Y."/>
            <person name="Salvetti E."/>
            <person name="Wrobel A."/>
            <person name="Rasinkangas P."/>
            <person name="Parkhill J."/>
            <person name="Rea M.C."/>
            <person name="O'Sullivan O."/>
            <person name="Ritari J."/>
            <person name="Douillard F.P."/>
            <person name="Paul Ross R."/>
            <person name="Yang R."/>
            <person name="Briner A.E."/>
            <person name="Felis G.E."/>
            <person name="de Vos W.M."/>
            <person name="Barrangou R."/>
            <person name="Klaenhammer T.R."/>
            <person name="Caufield P.W."/>
            <person name="Cui Y."/>
            <person name="Zhang H."/>
            <person name="O'Toole P.W."/>
        </authorList>
    </citation>
    <scope>NUCLEOTIDE SEQUENCE [LARGE SCALE GENOMIC DNA]</scope>
    <source>
        <strain evidence="2 3">DSM 24301</strain>
    </source>
</reference>
<dbReference type="GO" id="GO:0006950">
    <property type="term" value="P:response to stress"/>
    <property type="evidence" value="ECO:0007669"/>
    <property type="project" value="TreeGrafter"/>
</dbReference>
<dbReference type="InterPro" id="IPR039422">
    <property type="entry name" value="MarR/SlyA-like"/>
</dbReference>
<evidence type="ECO:0000313" key="3">
    <source>
        <dbReference type="Proteomes" id="UP000050969"/>
    </source>
</evidence>
<dbReference type="GO" id="GO:0003700">
    <property type="term" value="F:DNA-binding transcription factor activity"/>
    <property type="evidence" value="ECO:0007669"/>
    <property type="project" value="InterPro"/>
</dbReference>
<sequence>MTNEQLLMAFIDTYFTTLKNINDLISKPMSEYQLSFEQYQILYDVANADKITLMDIVNRRGVTKPAIARQIKILRSYGFLRQEIDESDRRRHFLYLTPTGKEVEKKLTKSAAQQFSSWVHVLGNDKAEQLLALLNEVGDKIIKPTPSNVK</sequence>
<dbReference type="Pfam" id="PF12802">
    <property type="entry name" value="MarR_2"/>
    <property type="match status" value="1"/>
</dbReference>
<dbReference type="AlphaFoldDB" id="A0A0R2MWL5"/>
<keyword evidence="3" id="KW-1185">Reference proteome</keyword>
<organism evidence="2 3">
    <name type="scientific">Lacticaseibacillus saniviri JCM 17471 = DSM 24301</name>
    <dbReference type="NCBI Taxonomy" id="1293598"/>
    <lineage>
        <taxon>Bacteria</taxon>
        <taxon>Bacillati</taxon>
        <taxon>Bacillota</taxon>
        <taxon>Bacilli</taxon>
        <taxon>Lactobacillales</taxon>
        <taxon>Lactobacillaceae</taxon>
        <taxon>Lacticaseibacillus</taxon>
    </lineage>
</organism>
<dbReference type="PATRIC" id="fig|1293598.4.peg.2045"/>
<accession>A0A0R2MWL5</accession>
<dbReference type="RefSeq" id="WP_056992510.1">
    <property type="nucleotide sequence ID" value="NZ_JQCE01000007.1"/>
</dbReference>
<comment type="caution">
    <text evidence="2">The sequence shown here is derived from an EMBL/GenBank/DDBJ whole genome shotgun (WGS) entry which is preliminary data.</text>
</comment>
<dbReference type="Gene3D" id="1.10.10.10">
    <property type="entry name" value="Winged helix-like DNA-binding domain superfamily/Winged helix DNA-binding domain"/>
    <property type="match status" value="1"/>
</dbReference>
<dbReference type="SUPFAM" id="SSF46785">
    <property type="entry name" value="Winged helix' DNA-binding domain"/>
    <property type="match status" value="1"/>
</dbReference>
<dbReference type="SMART" id="SM00347">
    <property type="entry name" value="HTH_MARR"/>
    <property type="match status" value="1"/>
</dbReference>
<dbReference type="PANTHER" id="PTHR33164">
    <property type="entry name" value="TRANSCRIPTIONAL REGULATOR, MARR FAMILY"/>
    <property type="match status" value="1"/>
</dbReference>
<evidence type="ECO:0000259" key="1">
    <source>
        <dbReference type="PROSITE" id="PS50995"/>
    </source>
</evidence>
<dbReference type="EMBL" id="JQCE01000007">
    <property type="protein sequence ID" value="KRO17833.1"/>
    <property type="molecule type" value="Genomic_DNA"/>
</dbReference>
<feature type="domain" description="HTH marR-type" evidence="1">
    <location>
        <begin position="1"/>
        <end position="139"/>
    </location>
</feature>
<name>A0A0R2MWL5_9LACO</name>
<dbReference type="InterPro" id="IPR000835">
    <property type="entry name" value="HTH_MarR-typ"/>
</dbReference>
<gene>
    <name evidence="2" type="ORF">IV56_GL001960</name>
</gene>
<dbReference type="PROSITE" id="PS50995">
    <property type="entry name" value="HTH_MARR_2"/>
    <property type="match status" value="1"/>
</dbReference>
<dbReference type="Proteomes" id="UP000050969">
    <property type="component" value="Unassembled WGS sequence"/>
</dbReference>
<dbReference type="InterPro" id="IPR036390">
    <property type="entry name" value="WH_DNA-bd_sf"/>
</dbReference>
<proteinExistence type="predicted"/>
<protein>
    <submittedName>
        <fullName evidence="2">Transcriptional regulator</fullName>
    </submittedName>
</protein>